<dbReference type="EMBL" id="LR131271">
    <property type="protein sequence ID" value="VDR27113.1"/>
    <property type="molecule type" value="Genomic_DNA"/>
</dbReference>
<dbReference type="RefSeq" id="WP_128878100.1">
    <property type="nucleotide sequence ID" value="NZ_JADCSX010000010.1"/>
</dbReference>
<dbReference type="AlphaFoldDB" id="A0A3P8M3A5"/>
<sequence length="66" mass="7274">MKTSLAFPLLTLFVGLLVSALFNSSSTHRGRSQCQWSDSVMLTCLSKQHGAVGRINPLVKRVNTLR</sequence>
<dbReference type="KEGG" id="rtg:NCTC13098_03479"/>
<proteinExistence type="predicted"/>
<reference evidence="1 2" key="1">
    <citation type="submission" date="2018-12" db="EMBL/GenBank/DDBJ databases">
        <authorList>
            <consortium name="Pathogen Informatics"/>
        </authorList>
    </citation>
    <scope>NUCLEOTIDE SEQUENCE [LARGE SCALE GENOMIC DNA]</scope>
    <source>
        <strain evidence="1 2">NCTC13098</strain>
    </source>
</reference>
<dbReference type="Proteomes" id="UP000274346">
    <property type="component" value="Chromosome"/>
</dbReference>
<protein>
    <submittedName>
        <fullName evidence="1">Uncharacterized protein</fullName>
    </submittedName>
</protein>
<name>A0A3P8M3A5_RAOTE</name>
<evidence type="ECO:0000313" key="2">
    <source>
        <dbReference type="Proteomes" id="UP000274346"/>
    </source>
</evidence>
<evidence type="ECO:0000313" key="1">
    <source>
        <dbReference type="EMBL" id="VDR27113.1"/>
    </source>
</evidence>
<accession>A0A3P8M3A5</accession>
<gene>
    <name evidence="1" type="ORF">NCTC13098_03479</name>
</gene>
<organism evidence="1 2">
    <name type="scientific">Raoultella terrigena</name>
    <name type="common">Klebsiella terrigena</name>
    <dbReference type="NCBI Taxonomy" id="577"/>
    <lineage>
        <taxon>Bacteria</taxon>
        <taxon>Pseudomonadati</taxon>
        <taxon>Pseudomonadota</taxon>
        <taxon>Gammaproteobacteria</taxon>
        <taxon>Enterobacterales</taxon>
        <taxon>Enterobacteriaceae</taxon>
        <taxon>Klebsiella/Raoultella group</taxon>
        <taxon>Raoultella</taxon>
    </lineage>
</organism>